<evidence type="ECO:0000313" key="3">
    <source>
        <dbReference type="Proteomes" id="UP000009309"/>
    </source>
</evidence>
<keyword evidence="3" id="KW-1185">Reference proteome</keyword>
<proteinExistence type="predicted"/>
<accession>I2GK81</accession>
<keyword evidence="1" id="KW-1133">Transmembrane helix</keyword>
<feature type="transmembrane region" description="Helical" evidence="1">
    <location>
        <begin position="71"/>
        <end position="90"/>
    </location>
</feature>
<gene>
    <name evidence="2" type="ORF">BN8_03464</name>
</gene>
<dbReference type="EMBL" id="CAIT01000006">
    <property type="protein sequence ID" value="CCH54306.1"/>
    <property type="molecule type" value="Genomic_DNA"/>
</dbReference>
<keyword evidence="1" id="KW-0812">Transmembrane</keyword>
<dbReference type="STRING" id="1185876.BN8_03464"/>
<feature type="transmembrane region" description="Helical" evidence="1">
    <location>
        <begin position="110"/>
        <end position="128"/>
    </location>
</feature>
<evidence type="ECO:0000313" key="2">
    <source>
        <dbReference type="EMBL" id="CCH54306.1"/>
    </source>
</evidence>
<dbReference type="Proteomes" id="UP000009309">
    <property type="component" value="Unassembled WGS sequence"/>
</dbReference>
<organism evidence="2 3">
    <name type="scientific">Fibrisoma limi BUZ 3</name>
    <dbReference type="NCBI Taxonomy" id="1185876"/>
    <lineage>
        <taxon>Bacteria</taxon>
        <taxon>Pseudomonadati</taxon>
        <taxon>Bacteroidota</taxon>
        <taxon>Cytophagia</taxon>
        <taxon>Cytophagales</taxon>
        <taxon>Spirosomataceae</taxon>
        <taxon>Fibrisoma</taxon>
    </lineage>
</organism>
<evidence type="ECO:0000256" key="1">
    <source>
        <dbReference type="SAM" id="Phobius"/>
    </source>
</evidence>
<name>I2GK81_9BACT</name>
<protein>
    <submittedName>
        <fullName evidence="2">Uncharacterized protein</fullName>
    </submittedName>
</protein>
<keyword evidence="1" id="KW-0472">Membrane</keyword>
<reference evidence="2 3" key="1">
    <citation type="journal article" date="2012" name="J. Bacteriol.">
        <title>Genome Sequence of the Filamentous Bacterium Fibrisoma limi BUZ 3T.</title>
        <authorList>
            <person name="Filippini M."/>
            <person name="Qi W."/>
            <person name="Jaenicke S."/>
            <person name="Goesmann A."/>
            <person name="Smits T.H."/>
            <person name="Bagheri H.C."/>
        </authorList>
    </citation>
    <scope>NUCLEOTIDE SEQUENCE [LARGE SCALE GENOMIC DNA]</scope>
    <source>
        <strain evidence="3">BUZ 3T</strain>
    </source>
</reference>
<feature type="transmembrane region" description="Helical" evidence="1">
    <location>
        <begin position="27"/>
        <end position="45"/>
    </location>
</feature>
<sequence>MPKGAWSREGQFISRITNAGKAMEENIAPTVLGAWVGCCGIWVWSQTRQTHWEHRRPLAQVSQRVKQTRRALSGVLLVASSVIVLYWPTVAMRSWLLPIELMNRPGINQVGMFVIKLALLWIVVMTVQRDRWYGAWWRDRTLSVKRWRDWEPYYARHAALAAGGLLLGLFITLSSAATALLCLIGWWLCWRLWRFSLRSYMPHR</sequence>
<comment type="caution">
    <text evidence="2">The sequence shown here is derived from an EMBL/GenBank/DDBJ whole genome shotgun (WGS) entry which is preliminary data.</text>
</comment>
<dbReference type="AlphaFoldDB" id="I2GK81"/>